<evidence type="ECO:0000313" key="3">
    <source>
        <dbReference type="Proteomes" id="UP000239001"/>
    </source>
</evidence>
<dbReference type="InterPro" id="IPR012349">
    <property type="entry name" value="Split_barrel_FMN-bd"/>
</dbReference>
<organism evidence="2 3">
    <name type="scientific">Aphanothece hegewaldii CCALA 016</name>
    <dbReference type="NCBI Taxonomy" id="2107694"/>
    <lineage>
        <taxon>Bacteria</taxon>
        <taxon>Bacillati</taxon>
        <taxon>Cyanobacteriota</taxon>
        <taxon>Cyanophyceae</taxon>
        <taxon>Oscillatoriophycideae</taxon>
        <taxon>Chroococcales</taxon>
        <taxon>Aphanothecaceae</taxon>
        <taxon>Aphanothece</taxon>
    </lineage>
</organism>
<dbReference type="Gene3D" id="2.30.110.10">
    <property type="entry name" value="Electron Transport, Fmn-binding Protein, Chain A"/>
    <property type="match status" value="1"/>
</dbReference>
<comment type="caution">
    <text evidence="2">The sequence shown here is derived from an EMBL/GenBank/DDBJ whole genome shotgun (WGS) entry which is preliminary data.</text>
</comment>
<protein>
    <submittedName>
        <fullName evidence="2">Pyridoxamine 5'-phosphate oxidase</fullName>
    </submittedName>
</protein>
<dbReference type="InterPro" id="IPR011576">
    <property type="entry name" value="Pyridox_Oxase_N"/>
</dbReference>
<dbReference type="PANTHER" id="PTHR39336">
    <property type="entry name" value="PYRIDOXAMINE PHOSPHATE OXIDASE FAMILY PROTEIN (AFU_ORTHOLOGUE AFUA_6G11440)"/>
    <property type="match status" value="1"/>
</dbReference>
<dbReference type="Proteomes" id="UP000239001">
    <property type="component" value="Unassembled WGS sequence"/>
</dbReference>
<dbReference type="SUPFAM" id="SSF50475">
    <property type="entry name" value="FMN-binding split barrel"/>
    <property type="match status" value="1"/>
</dbReference>
<evidence type="ECO:0000313" key="2">
    <source>
        <dbReference type="EMBL" id="PSF39447.1"/>
    </source>
</evidence>
<accession>A0A2T1M3M8</accession>
<proteinExistence type="predicted"/>
<dbReference type="EMBL" id="PXOH01000001">
    <property type="protein sequence ID" value="PSF39447.1"/>
    <property type="molecule type" value="Genomic_DNA"/>
</dbReference>
<reference evidence="2 3" key="2">
    <citation type="submission" date="2018-03" db="EMBL/GenBank/DDBJ databases">
        <authorList>
            <person name="Keele B.F."/>
        </authorList>
    </citation>
    <scope>NUCLEOTIDE SEQUENCE [LARGE SCALE GENOMIC DNA]</scope>
    <source>
        <strain evidence="2 3">CCALA 016</strain>
    </source>
</reference>
<dbReference type="AlphaFoldDB" id="A0A2T1M3M8"/>
<keyword evidence="3" id="KW-1185">Reference proteome</keyword>
<dbReference type="RefSeq" id="WP_106455069.1">
    <property type="nucleotide sequence ID" value="NZ_PXOH01000001.1"/>
</dbReference>
<gene>
    <name evidence="2" type="ORF">C7H19_01270</name>
</gene>
<sequence length="187" mass="21578">MSKFYSYLTPTLENFIQKQKIFFTATAPKEGRINLSPKGMDTFRCIDTQTVAYLDLTGSGNETAAHLAENDRITLMFCSFSEEPLILRLYGKGQSIRPRHHDWESLATLFPSMAGTRQIILMKIDSIQTSCGYGVPLYDFQQERKKLVNWAEQKGEKAIQDYWELKNQKSIDGLPTYLLKEKNEEIY</sequence>
<dbReference type="OrthoDB" id="115989at2"/>
<dbReference type="PANTHER" id="PTHR39336:SF1">
    <property type="entry name" value="PYRIDOXAMINE PHOSPHATE OXIDASE FAMILY PROTEIN (AFU_ORTHOLOGUE AFUA_6G11440)"/>
    <property type="match status" value="1"/>
</dbReference>
<evidence type="ECO:0000259" key="1">
    <source>
        <dbReference type="Pfam" id="PF01243"/>
    </source>
</evidence>
<feature type="domain" description="Pyridoxamine 5'-phosphate oxidase N-terminal" evidence="1">
    <location>
        <begin position="8"/>
        <end position="131"/>
    </location>
</feature>
<reference evidence="2 3" key="1">
    <citation type="submission" date="2018-03" db="EMBL/GenBank/DDBJ databases">
        <title>The ancient ancestry and fast evolution of plastids.</title>
        <authorList>
            <person name="Moore K.R."/>
            <person name="Magnabosco C."/>
            <person name="Momper L."/>
            <person name="Gold D.A."/>
            <person name="Bosak T."/>
            <person name="Fournier G.P."/>
        </authorList>
    </citation>
    <scope>NUCLEOTIDE SEQUENCE [LARGE SCALE GENOMIC DNA]</scope>
    <source>
        <strain evidence="2 3">CCALA 016</strain>
    </source>
</reference>
<name>A0A2T1M3M8_9CHRO</name>
<dbReference type="Pfam" id="PF01243">
    <property type="entry name" value="PNPOx_N"/>
    <property type="match status" value="1"/>
</dbReference>